<gene>
    <name evidence="9" type="primary">UBP13_4</name>
    <name evidence="9" type="ORF">CFP56_018248</name>
</gene>
<accession>A0AAW0KLF8</accession>
<dbReference type="AlphaFoldDB" id="A0AAW0KLF8"/>
<evidence type="ECO:0000313" key="9">
    <source>
        <dbReference type="EMBL" id="KAK7839249.1"/>
    </source>
</evidence>
<keyword evidence="5" id="KW-0833">Ubl conjugation pathway</keyword>
<dbReference type="InterPro" id="IPR029346">
    <property type="entry name" value="USP_C"/>
</dbReference>
<dbReference type="Proteomes" id="UP000237347">
    <property type="component" value="Unassembled WGS sequence"/>
</dbReference>
<keyword evidence="4" id="KW-0645">Protease</keyword>
<keyword evidence="6 9" id="KW-0378">Hydrolase</keyword>
<protein>
    <recommendedName>
        <fullName evidence="3">ubiquitinyl hydrolase 1</fullName>
        <ecNumber evidence="3">3.4.19.12</ecNumber>
    </recommendedName>
</protein>
<evidence type="ECO:0000256" key="6">
    <source>
        <dbReference type="ARBA" id="ARBA00022801"/>
    </source>
</evidence>
<keyword evidence="7" id="KW-0788">Thiol protease</keyword>
<evidence type="ECO:0000256" key="4">
    <source>
        <dbReference type="ARBA" id="ARBA00022670"/>
    </source>
</evidence>
<comment type="similarity">
    <text evidence="2">Belongs to the peptidase C19 family.</text>
</comment>
<evidence type="ECO:0000259" key="8">
    <source>
        <dbReference type="Pfam" id="PF14533"/>
    </source>
</evidence>
<keyword evidence="10" id="KW-1185">Reference proteome</keyword>
<name>A0AAW0KLF8_QUESU</name>
<evidence type="ECO:0000256" key="2">
    <source>
        <dbReference type="ARBA" id="ARBA00009085"/>
    </source>
</evidence>
<organism evidence="9 10">
    <name type="scientific">Quercus suber</name>
    <name type="common">Cork oak</name>
    <dbReference type="NCBI Taxonomy" id="58331"/>
    <lineage>
        <taxon>Eukaryota</taxon>
        <taxon>Viridiplantae</taxon>
        <taxon>Streptophyta</taxon>
        <taxon>Embryophyta</taxon>
        <taxon>Tracheophyta</taxon>
        <taxon>Spermatophyta</taxon>
        <taxon>Magnoliopsida</taxon>
        <taxon>eudicotyledons</taxon>
        <taxon>Gunneridae</taxon>
        <taxon>Pentapetalae</taxon>
        <taxon>rosids</taxon>
        <taxon>fabids</taxon>
        <taxon>Fagales</taxon>
        <taxon>Fagaceae</taxon>
        <taxon>Quercus</taxon>
    </lineage>
</organism>
<reference evidence="9 10" key="1">
    <citation type="journal article" date="2018" name="Sci. Data">
        <title>The draft genome sequence of cork oak.</title>
        <authorList>
            <person name="Ramos A.M."/>
            <person name="Usie A."/>
            <person name="Barbosa P."/>
            <person name="Barros P.M."/>
            <person name="Capote T."/>
            <person name="Chaves I."/>
            <person name="Simoes F."/>
            <person name="Abreu I."/>
            <person name="Carrasquinho I."/>
            <person name="Faro C."/>
            <person name="Guimaraes J.B."/>
            <person name="Mendonca D."/>
            <person name="Nobrega F."/>
            <person name="Rodrigues L."/>
            <person name="Saibo N.J.M."/>
            <person name="Varela M.C."/>
            <person name="Egas C."/>
            <person name="Matos J."/>
            <person name="Miguel C.M."/>
            <person name="Oliveira M.M."/>
            <person name="Ricardo C.P."/>
            <person name="Goncalves S."/>
        </authorList>
    </citation>
    <scope>NUCLEOTIDE SEQUENCE [LARGE SCALE GENOMIC DNA]</scope>
    <source>
        <strain evidence="10">cv. HL8</strain>
    </source>
</reference>
<evidence type="ECO:0000256" key="7">
    <source>
        <dbReference type="ARBA" id="ARBA00022807"/>
    </source>
</evidence>
<evidence type="ECO:0000313" key="10">
    <source>
        <dbReference type="Proteomes" id="UP000237347"/>
    </source>
</evidence>
<comment type="caution">
    <text evidence="9">The sequence shown here is derived from an EMBL/GenBank/DDBJ whole genome shotgun (WGS) entry which is preliminary data.</text>
</comment>
<evidence type="ECO:0000256" key="3">
    <source>
        <dbReference type="ARBA" id="ARBA00012759"/>
    </source>
</evidence>
<evidence type="ECO:0000256" key="5">
    <source>
        <dbReference type="ARBA" id="ARBA00022786"/>
    </source>
</evidence>
<sequence length="154" mass="17987">MLVHYDQTSDILYYEVLDIPLPELQGLKTLKVAVHQATKIPEEEKNLGPNDRLIHKIENFGEPFFMVMHEGETLAEIKVRIQKKLQVPDEEFAKWKFAFLSQGRPEYLQDSDIVSSHFQIVLTFFFNVFLFTCPYGDGPWQEYLGLEHSDNAHK</sequence>
<dbReference type="EC" id="3.4.19.12" evidence="3"/>
<feature type="domain" description="Ubiquitin carboxyl-terminal hydrolase C-terminal" evidence="8">
    <location>
        <begin position="39"/>
        <end position="151"/>
    </location>
</feature>
<dbReference type="Pfam" id="PF14533">
    <property type="entry name" value="USP7_C2"/>
    <property type="match status" value="1"/>
</dbReference>
<dbReference type="GO" id="GO:0004843">
    <property type="term" value="F:cysteine-type deubiquitinase activity"/>
    <property type="evidence" value="ECO:0007669"/>
    <property type="project" value="UniProtKB-EC"/>
</dbReference>
<dbReference type="GO" id="GO:0006508">
    <property type="term" value="P:proteolysis"/>
    <property type="evidence" value="ECO:0007669"/>
    <property type="project" value="UniProtKB-KW"/>
</dbReference>
<comment type="catalytic activity">
    <reaction evidence="1">
        <text>Thiol-dependent hydrolysis of ester, thioester, amide, peptide and isopeptide bonds formed by the C-terminal Gly of ubiquitin (a 76-residue protein attached to proteins as an intracellular targeting signal).</text>
        <dbReference type="EC" id="3.4.19.12"/>
    </reaction>
</comment>
<evidence type="ECO:0000256" key="1">
    <source>
        <dbReference type="ARBA" id="ARBA00000707"/>
    </source>
</evidence>
<dbReference type="EMBL" id="PKMF04000288">
    <property type="protein sequence ID" value="KAK7839249.1"/>
    <property type="molecule type" value="Genomic_DNA"/>
</dbReference>
<proteinExistence type="inferred from homology"/>